<reference evidence="1" key="1">
    <citation type="submission" date="2023-03" db="EMBL/GenBank/DDBJ databases">
        <title>Massive genome expansion in bonnet fungi (Mycena s.s.) driven by repeated elements and novel gene families across ecological guilds.</title>
        <authorList>
            <consortium name="Lawrence Berkeley National Laboratory"/>
            <person name="Harder C.B."/>
            <person name="Miyauchi S."/>
            <person name="Viragh M."/>
            <person name="Kuo A."/>
            <person name="Thoen E."/>
            <person name="Andreopoulos B."/>
            <person name="Lu D."/>
            <person name="Skrede I."/>
            <person name="Drula E."/>
            <person name="Henrissat B."/>
            <person name="Morin E."/>
            <person name="Kohler A."/>
            <person name="Barry K."/>
            <person name="LaButti K."/>
            <person name="Morin E."/>
            <person name="Salamov A."/>
            <person name="Lipzen A."/>
            <person name="Mereny Z."/>
            <person name="Hegedus B."/>
            <person name="Baldrian P."/>
            <person name="Stursova M."/>
            <person name="Weitz H."/>
            <person name="Taylor A."/>
            <person name="Grigoriev I.V."/>
            <person name="Nagy L.G."/>
            <person name="Martin F."/>
            <person name="Kauserud H."/>
        </authorList>
    </citation>
    <scope>NUCLEOTIDE SEQUENCE</scope>
    <source>
        <strain evidence="1">CBHHK188m</strain>
    </source>
</reference>
<proteinExistence type="predicted"/>
<comment type="caution">
    <text evidence="1">The sequence shown here is derived from an EMBL/GenBank/DDBJ whole genome shotgun (WGS) entry which is preliminary data.</text>
</comment>
<protein>
    <submittedName>
        <fullName evidence="1">Uncharacterized protein</fullName>
    </submittedName>
</protein>
<evidence type="ECO:0000313" key="1">
    <source>
        <dbReference type="EMBL" id="KAJ7734498.1"/>
    </source>
</evidence>
<sequence length="199" mass="22552">MTILTWELIWIQRENSSTFSGVYGSQNSMKTPILDNTERSWALAMTALSNVWEEFDTQAWGKYEFTPEFVRLVCCTVSTSLRVRYTIWCPSSERWDDILFPRACRAVFASQLGAALIWAAQEARDAIAAVNMAPDHTHSLQRVADFLDAVGRKIGIDFEPGSGEVEILGEVKPHTDWDDLKNIFMVIVETLEKSLGIDR</sequence>
<dbReference type="Proteomes" id="UP001215280">
    <property type="component" value="Unassembled WGS sequence"/>
</dbReference>
<accession>A0AAD7I3U9</accession>
<organism evidence="1 2">
    <name type="scientific">Mycena maculata</name>
    <dbReference type="NCBI Taxonomy" id="230809"/>
    <lineage>
        <taxon>Eukaryota</taxon>
        <taxon>Fungi</taxon>
        <taxon>Dikarya</taxon>
        <taxon>Basidiomycota</taxon>
        <taxon>Agaricomycotina</taxon>
        <taxon>Agaricomycetes</taxon>
        <taxon>Agaricomycetidae</taxon>
        <taxon>Agaricales</taxon>
        <taxon>Marasmiineae</taxon>
        <taxon>Mycenaceae</taxon>
        <taxon>Mycena</taxon>
    </lineage>
</organism>
<gene>
    <name evidence="1" type="ORF">DFH07DRAFT_780296</name>
</gene>
<name>A0AAD7I3U9_9AGAR</name>
<dbReference type="EMBL" id="JARJLG010000161">
    <property type="protein sequence ID" value="KAJ7734498.1"/>
    <property type="molecule type" value="Genomic_DNA"/>
</dbReference>
<evidence type="ECO:0000313" key="2">
    <source>
        <dbReference type="Proteomes" id="UP001215280"/>
    </source>
</evidence>
<dbReference type="AlphaFoldDB" id="A0AAD7I3U9"/>
<keyword evidence="2" id="KW-1185">Reference proteome</keyword>